<feature type="transmembrane region" description="Helical" evidence="8">
    <location>
        <begin position="338"/>
        <end position="359"/>
    </location>
</feature>
<sequence>MLNVAEKENYTLEYKYVGFDERYGIVLPNGTATGILKYTQQGISDVSSGGFMLIQNRAELFDYVWGYHYATYNVFTRANIEQKWKFIYKEFGFETWLLIVGAFIAIIALSFFIIYLSYQIRLRIYEPFFLVVILWGYMFSNTSSLLNSRKLYRGVLVCWIWFTFFICCFYSTALYSLITANKWPEISKDLNYFVENKYEPCISNTTREFFVFAYNESLPPGRDRQECEVTEDCFNTVVAEPNTYALEAGYAYQLRECDYLDEEGNEKMEDWYFFGNIITVLFFHKGSPFVKVFEKYTRHMYEAGLFTRQEKEIRFENSLLCHNKVKVFHKFNLKDLRIPFSVISIGWVCSAIVFVFEYLSKPNIYLANQ</sequence>
<comment type="subcellular location">
    <subcellularLocation>
        <location evidence="1">Cell membrane</location>
        <topology evidence="1">Multi-pass membrane protein</topology>
    </subcellularLocation>
</comment>
<keyword evidence="5 8" id="KW-0472">Membrane</keyword>
<proteinExistence type="predicted"/>
<name>A0ABQ7QPX7_PLUXY</name>
<evidence type="ECO:0000256" key="5">
    <source>
        <dbReference type="ARBA" id="ARBA00023136"/>
    </source>
</evidence>
<evidence type="ECO:0000256" key="3">
    <source>
        <dbReference type="ARBA" id="ARBA00022692"/>
    </source>
</evidence>
<evidence type="ECO:0000256" key="7">
    <source>
        <dbReference type="ARBA" id="ARBA00023180"/>
    </source>
</evidence>
<comment type="caution">
    <text evidence="9">The sequence shown here is derived from an EMBL/GenBank/DDBJ whole genome shotgun (WGS) entry which is preliminary data.</text>
</comment>
<keyword evidence="10" id="KW-1185">Reference proteome</keyword>
<dbReference type="PANTHER" id="PTHR42643">
    <property type="entry name" value="IONOTROPIC RECEPTOR 20A-RELATED"/>
    <property type="match status" value="1"/>
</dbReference>
<evidence type="ECO:0000313" key="9">
    <source>
        <dbReference type="EMBL" id="KAG7307113.1"/>
    </source>
</evidence>
<organism evidence="9 10">
    <name type="scientific">Plutella xylostella</name>
    <name type="common">Diamondback moth</name>
    <name type="synonym">Plutella maculipennis</name>
    <dbReference type="NCBI Taxonomy" id="51655"/>
    <lineage>
        <taxon>Eukaryota</taxon>
        <taxon>Metazoa</taxon>
        <taxon>Ecdysozoa</taxon>
        <taxon>Arthropoda</taxon>
        <taxon>Hexapoda</taxon>
        <taxon>Insecta</taxon>
        <taxon>Pterygota</taxon>
        <taxon>Neoptera</taxon>
        <taxon>Endopterygota</taxon>
        <taxon>Lepidoptera</taxon>
        <taxon>Glossata</taxon>
        <taxon>Ditrysia</taxon>
        <taxon>Yponomeutoidea</taxon>
        <taxon>Plutellidae</taxon>
        <taxon>Plutella</taxon>
    </lineage>
</organism>
<dbReference type="Proteomes" id="UP000823941">
    <property type="component" value="Chromosome 10"/>
</dbReference>
<evidence type="ECO:0000313" key="10">
    <source>
        <dbReference type="Proteomes" id="UP000823941"/>
    </source>
</evidence>
<dbReference type="EMBL" id="JAHIBW010000010">
    <property type="protein sequence ID" value="KAG7307113.1"/>
    <property type="molecule type" value="Genomic_DNA"/>
</dbReference>
<feature type="transmembrane region" description="Helical" evidence="8">
    <location>
        <begin position="151"/>
        <end position="178"/>
    </location>
</feature>
<keyword evidence="7" id="KW-0325">Glycoprotein</keyword>
<evidence type="ECO:0000256" key="8">
    <source>
        <dbReference type="SAM" id="Phobius"/>
    </source>
</evidence>
<keyword evidence="2" id="KW-1003">Cell membrane</keyword>
<keyword evidence="4 8" id="KW-1133">Transmembrane helix</keyword>
<dbReference type="SUPFAM" id="SSF53850">
    <property type="entry name" value="Periplasmic binding protein-like II"/>
    <property type="match status" value="1"/>
</dbReference>
<evidence type="ECO:0000256" key="4">
    <source>
        <dbReference type="ARBA" id="ARBA00022989"/>
    </source>
</evidence>
<feature type="transmembrane region" description="Helical" evidence="8">
    <location>
        <begin position="122"/>
        <end position="139"/>
    </location>
</feature>
<dbReference type="InterPro" id="IPR052192">
    <property type="entry name" value="Insect_Ionotropic_Sensory_Rcpt"/>
</dbReference>
<reference evidence="9 10" key="1">
    <citation type="submission" date="2021-06" db="EMBL/GenBank/DDBJ databases">
        <title>A haploid diamondback moth (Plutella xylostella L.) genome assembly resolves 31 chromosomes and identifies a diamide resistance mutation.</title>
        <authorList>
            <person name="Ward C.M."/>
            <person name="Perry K.D."/>
            <person name="Baker G."/>
            <person name="Powis K."/>
            <person name="Heckel D.G."/>
            <person name="Baxter S.W."/>
        </authorList>
    </citation>
    <scope>NUCLEOTIDE SEQUENCE [LARGE SCALE GENOMIC DNA]</scope>
    <source>
        <strain evidence="9 10">LV</strain>
        <tissue evidence="9">Single pupa</tissue>
    </source>
</reference>
<gene>
    <name evidence="9" type="ORF">JYU34_007256</name>
</gene>
<keyword evidence="3 8" id="KW-0812">Transmembrane</keyword>
<feature type="transmembrane region" description="Helical" evidence="8">
    <location>
        <begin position="95"/>
        <end position="116"/>
    </location>
</feature>
<evidence type="ECO:0000256" key="6">
    <source>
        <dbReference type="ARBA" id="ARBA00023170"/>
    </source>
</evidence>
<evidence type="ECO:0000256" key="1">
    <source>
        <dbReference type="ARBA" id="ARBA00004651"/>
    </source>
</evidence>
<keyword evidence="6" id="KW-0675">Receptor</keyword>
<dbReference type="PANTHER" id="PTHR42643:SF24">
    <property type="entry name" value="IONOTROPIC RECEPTOR 60A"/>
    <property type="match status" value="1"/>
</dbReference>
<accession>A0ABQ7QPX7</accession>
<protein>
    <recommendedName>
        <fullName evidence="11">Ionotropic receptor</fullName>
    </recommendedName>
</protein>
<evidence type="ECO:0000256" key="2">
    <source>
        <dbReference type="ARBA" id="ARBA00022475"/>
    </source>
</evidence>
<evidence type="ECO:0008006" key="11">
    <source>
        <dbReference type="Google" id="ProtNLM"/>
    </source>
</evidence>